<sequence>MSEVVMELCYFTFMMRRIGLLAVSEDEAEEHLQKTTSSEVARFIKDGIKILKESYVFSPTLKMFFEARMLECIRNPNISAEELKAIHYSVYLFEYCQQGDLKEVIRYSEVILDFEYSEEEPFCCSSEDAVKRVRGTLVFLKNRDYDNIAVDRKEFEHYKSEGWEYDTRNWNILSKEDIDKLLDGNRQS</sequence>
<reference evidence="1 2" key="1">
    <citation type="submission" date="2020-01" db="EMBL/GenBank/DDBJ databases">
        <title>Polyphasic characterisation and genomic insights into a novel alkali tolerant bacterium VR-M41.</title>
        <authorList>
            <person name="Vemuluri V.R."/>
        </authorList>
    </citation>
    <scope>NUCLEOTIDE SEQUENCE [LARGE SCALE GENOMIC DNA]</scope>
    <source>
        <strain evidence="1 2">VR-M41</strain>
    </source>
</reference>
<organism evidence="1 2">
    <name type="scientific">Saccharibacillus alkalitolerans</name>
    <dbReference type="NCBI Taxonomy" id="2705290"/>
    <lineage>
        <taxon>Bacteria</taxon>
        <taxon>Bacillati</taxon>
        <taxon>Bacillota</taxon>
        <taxon>Bacilli</taxon>
        <taxon>Bacillales</taxon>
        <taxon>Paenibacillaceae</taxon>
        <taxon>Saccharibacillus</taxon>
    </lineage>
</organism>
<comment type="caution">
    <text evidence="1">The sequence shown here is derived from an EMBL/GenBank/DDBJ whole genome shotgun (WGS) entry which is preliminary data.</text>
</comment>
<evidence type="ECO:0000313" key="2">
    <source>
        <dbReference type="Proteomes" id="UP000800303"/>
    </source>
</evidence>
<gene>
    <name evidence="1" type="ORF">GYN08_05170</name>
</gene>
<evidence type="ECO:0000313" key="1">
    <source>
        <dbReference type="EMBL" id="NGZ74702.1"/>
    </source>
</evidence>
<keyword evidence="2" id="KW-1185">Reference proteome</keyword>
<dbReference type="EMBL" id="JAAFGS010000001">
    <property type="protein sequence ID" value="NGZ74702.1"/>
    <property type="molecule type" value="Genomic_DNA"/>
</dbReference>
<name>A0ABX0F2B9_9BACL</name>
<proteinExistence type="predicted"/>
<protein>
    <submittedName>
        <fullName evidence="1">Uncharacterized protein</fullName>
    </submittedName>
</protein>
<dbReference type="Proteomes" id="UP000800303">
    <property type="component" value="Unassembled WGS sequence"/>
</dbReference>
<accession>A0ABX0F2B9</accession>
<dbReference type="RefSeq" id="WP_166272945.1">
    <property type="nucleotide sequence ID" value="NZ_JAAFGS010000001.1"/>
</dbReference>